<evidence type="ECO:0000256" key="5">
    <source>
        <dbReference type="ARBA" id="ARBA00023272"/>
    </source>
</evidence>
<comment type="subunit">
    <text evidence="8">Interacts with PPP1R15A.</text>
</comment>
<dbReference type="GO" id="GO:0005977">
    <property type="term" value="P:glycogen metabolic process"/>
    <property type="evidence" value="ECO:0007669"/>
    <property type="project" value="UniProtKB-KW"/>
</dbReference>
<comment type="function">
    <text evidence="7">Inhibitor of protein-phosphatase 1. This protein may be important in hormonal control of glycogen metabolism. Hormones that elevate intracellular cAMP increase I-1 activity in many tissues. I-1 activation may impose cAMP control over proteins that are not directly phosphorylated by PKA. Following a rise in intracellular calcium, I-1 is inactivated by calcineurin (or PP2B). Does not inhibit type-2 phosphatases.</text>
</comment>
<dbReference type="Pfam" id="PF05395">
    <property type="entry name" value="DARPP-32"/>
    <property type="match status" value="1"/>
</dbReference>
<dbReference type="EMBL" id="QXTE01019398">
    <property type="protein sequence ID" value="TFJ94963.1"/>
    <property type="molecule type" value="Genomic_DNA"/>
</dbReference>
<evidence type="ECO:0000256" key="11">
    <source>
        <dbReference type="SAM" id="MobiDB-lite"/>
    </source>
</evidence>
<keyword evidence="13" id="KW-1185">Reference proteome</keyword>
<dbReference type="AlphaFoldDB" id="A0A4D9DJ18"/>
<evidence type="ECO:0000256" key="2">
    <source>
        <dbReference type="ARBA" id="ARBA00022553"/>
    </source>
</evidence>
<dbReference type="Proteomes" id="UP000297703">
    <property type="component" value="Unassembled WGS sequence"/>
</dbReference>
<dbReference type="GO" id="GO:0004864">
    <property type="term" value="F:protein phosphatase inhibitor activity"/>
    <property type="evidence" value="ECO:0007669"/>
    <property type="project" value="UniProtKB-KW"/>
</dbReference>
<dbReference type="PANTHER" id="PTHR15417:SF4">
    <property type="entry name" value="PROTEIN PHOSPHATASE 1 REGULATORY SUBUNIT 1A"/>
    <property type="match status" value="1"/>
</dbReference>
<dbReference type="GO" id="GO:0005737">
    <property type="term" value="C:cytoplasm"/>
    <property type="evidence" value="ECO:0007669"/>
    <property type="project" value="TreeGrafter"/>
</dbReference>
<evidence type="ECO:0000313" key="13">
    <source>
        <dbReference type="Proteomes" id="UP000297703"/>
    </source>
</evidence>
<dbReference type="GO" id="GO:0035556">
    <property type="term" value="P:intracellular signal transduction"/>
    <property type="evidence" value="ECO:0007669"/>
    <property type="project" value="TreeGrafter"/>
</dbReference>
<accession>A0A4D9DJ18</accession>
<dbReference type="GO" id="GO:0016853">
    <property type="term" value="F:isomerase activity"/>
    <property type="evidence" value="ECO:0007669"/>
    <property type="project" value="UniProtKB-KW"/>
</dbReference>
<evidence type="ECO:0000256" key="8">
    <source>
        <dbReference type="ARBA" id="ARBA00038671"/>
    </source>
</evidence>
<dbReference type="PANTHER" id="PTHR15417">
    <property type="entry name" value="PROTEIN PHOSPHATASE INHIBITOR AND DOPAMINE- AND CAMP-REGULATED NEURONAL PHOSPHOPROTEIN"/>
    <property type="match status" value="1"/>
</dbReference>
<keyword evidence="4" id="KW-0007">Acetylation</keyword>
<keyword evidence="5" id="KW-0650">Protein phosphatase inhibitor</keyword>
<protein>
    <recommendedName>
        <fullName evidence="9">Protein phosphatase 1 regulatory subunit 1A</fullName>
    </recommendedName>
    <alternativeName>
        <fullName evidence="10">Protein phosphatase inhibitor 1</fullName>
    </alternativeName>
</protein>
<evidence type="ECO:0000256" key="10">
    <source>
        <dbReference type="ARBA" id="ARBA00042082"/>
    </source>
</evidence>
<feature type="compositionally biased region" description="Gly residues" evidence="11">
    <location>
        <begin position="111"/>
        <end position="121"/>
    </location>
</feature>
<keyword evidence="12" id="KW-0413">Isomerase</keyword>
<evidence type="ECO:0000256" key="9">
    <source>
        <dbReference type="ARBA" id="ARBA00040692"/>
    </source>
</evidence>
<gene>
    <name evidence="12" type="ORF">DR999_PMT23709</name>
</gene>
<evidence type="ECO:0000256" key="7">
    <source>
        <dbReference type="ARBA" id="ARBA00037661"/>
    </source>
</evidence>
<sequence length="127" mass="13164">MEPNSPRKIQFTVPLLEPHLDPEAAEQVGPERSFVLRGPVPWRRARGATGQRAGRARTDPPAPGAVSAFRAGGSGAGQGWRLGPACRSQGKDPAPARPAGAARPGPTYLRGTGGGRRGGLRGLSLDV</sequence>
<comment type="caution">
    <text evidence="12">The sequence shown here is derived from an EMBL/GenBank/DDBJ whole genome shotgun (WGS) entry which is preliminary data.</text>
</comment>
<comment type="similarity">
    <text evidence="1">Belongs to the protein phosphatase inhibitor 1 family.</text>
</comment>
<reference evidence="12 13" key="2">
    <citation type="submission" date="2019-04" db="EMBL/GenBank/DDBJ databases">
        <title>The genome sequence of big-headed turtle.</title>
        <authorList>
            <person name="Gong S."/>
        </authorList>
    </citation>
    <scope>NUCLEOTIDE SEQUENCE [LARGE SCALE GENOMIC DNA]</scope>
    <source>
        <strain evidence="12">DO16091913</strain>
        <tissue evidence="12">Muscle</tissue>
    </source>
</reference>
<name>A0A4D9DJ18_9SAUR</name>
<organism evidence="12 13">
    <name type="scientific">Platysternon megacephalum</name>
    <name type="common">big-headed turtle</name>
    <dbReference type="NCBI Taxonomy" id="55544"/>
    <lineage>
        <taxon>Eukaryota</taxon>
        <taxon>Metazoa</taxon>
        <taxon>Chordata</taxon>
        <taxon>Craniata</taxon>
        <taxon>Vertebrata</taxon>
        <taxon>Euteleostomi</taxon>
        <taxon>Archelosauria</taxon>
        <taxon>Testudinata</taxon>
        <taxon>Testudines</taxon>
        <taxon>Cryptodira</taxon>
        <taxon>Durocryptodira</taxon>
        <taxon>Testudinoidea</taxon>
        <taxon>Platysternidae</taxon>
        <taxon>Platysternon</taxon>
    </lineage>
</organism>
<keyword evidence="3" id="KW-0321">Glycogen metabolism</keyword>
<evidence type="ECO:0000256" key="3">
    <source>
        <dbReference type="ARBA" id="ARBA00022600"/>
    </source>
</evidence>
<proteinExistence type="inferred from homology"/>
<evidence type="ECO:0000256" key="6">
    <source>
        <dbReference type="ARBA" id="ARBA00023277"/>
    </source>
</evidence>
<keyword evidence="2" id="KW-0597">Phosphoprotein</keyword>
<evidence type="ECO:0000256" key="1">
    <source>
        <dbReference type="ARBA" id="ARBA00007775"/>
    </source>
</evidence>
<dbReference type="InterPro" id="IPR008466">
    <property type="entry name" value="PPP1R1A/B/C"/>
</dbReference>
<evidence type="ECO:0000256" key="4">
    <source>
        <dbReference type="ARBA" id="ARBA00022990"/>
    </source>
</evidence>
<keyword evidence="6" id="KW-0119">Carbohydrate metabolism</keyword>
<dbReference type="OrthoDB" id="9940275at2759"/>
<feature type="region of interest" description="Disordered" evidence="11">
    <location>
        <begin position="39"/>
        <end position="127"/>
    </location>
</feature>
<dbReference type="STRING" id="55544.A0A4D9DJ18"/>
<feature type="compositionally biased region" description="Low complexity" evidence="11">
    <location>
        <begin position="97"/>
        <end position="110"/>
    </location>
</feature>
<reference evidence="12 13" key="1">
    <citation type="submission" date="2019-04" db="EMBL/GenBank/DDBJ databases">
        <title>Draft genome of the big-headed turtle Platysternon megacephalum.</title>
        <authorList>
            <person name="Gong S."/>
        </authorList>
    </citation>
    <scope>NUCLEOTIDE SEQUENCE [LARGE SCALE GENOMIC DNA]</scope>
    <source>
        <strain evidence="12">DO16091913</strain>
        <tissue evidence="12">Muscle</tissue>
    </source>
</reference>
<evidence type="ECO:0000313" key="12">
    <source>
        <dbReference type="EMBL" id="TFJ94963.1"/>
    </source>
</evidence>